<name>A0A482WS54_LAOST</name>
<keyword evidence="3" id="KW-1185">Reference proteome</keyword>
<sequence>MVKNCGNRWLTQGTPDLEGDELFNDNMSRMVSVYYLTFDDYDRAMHNVVRMTRGKTTVTESENEARGKGHPQHKKKRTTSSEEESILDMKSEC</sequence>
<reference evidence="2 3" key="1">
    <citation type="journal article" date="2017" name="Gigascience">
        <title>Genome sequence of the small brown planthopper, Laodelphax striatellus.</title>
        <authorList>
            <person name="Zhu J."/>
            <person name="Jiang F."/>
            <person name="Wang X."/>
            <person name="Yang P."/>
            <person name="Bao Y."/>
            <person name="Zhao W."/>
            <person name="Wang W."/>
            <person name="Lu H."/>
            <person name="Wang Q."/>
            <person name="Cui N."/>
            <person name="Li J."/>
            <person name="Chen X."/>
            <person name="Luo L."/>
            <person name="Yu J."/>
            <person name="Kang L."/>
            <person name="Cui F."/>
        </authorList>
    </citation>
    <scope>NUCLEOTIDE SEQUENCE [LARGE SCALE GENOMIC DNA]</scope>
    <source>
        <strain evidence="2">Lst14</strain>
    </source>
</reference>
<comment type="caution">
    <text evidence="2">The sequence shown here is derived from an EMBL/GenBank/DDBJ whole genome shotgun (WGS) entry which is preliminary data.</text>
</comment>
<protein>
    <submittedName>
        <fullName evidence="2">Uncharacterized protein</fullName>
    </submittedName>
</protein>
<proteinExistence type="predicted"/>
<organism evidence="2 3">
    <name type="scientific">Laodelphax striatellus</name>
    <name type="common">Small brown planthopper</name>
    <name type="synonym">Delphax striatella</name>
    <dbReference type="NCBI Taxonomy" id="195883"/>
    <lineage>
        <taxon>Eukaryota</taxon>
        <taxon>Metazoa</taxon>
        <taxon>Ecdysozoa</taxon>
        <taxon>Arthropoda</taxon>
        <taxon>Hexapoda</taxon>
        <taxon>Insecta</taxon>
        <taxon>Pterygota</taxon>
        <taxon>Neoptera</taxon>
        <taxon>Paraneoptera</taxon>
        <taxon>Hemiptera</taxon>
        <taxon>Auchenorrhyncha</taxon>
        <taxon>Fulgoroidea</taxon>
        <taxon>Delphacidae</taxon>
        <taxon>Criomorphinae</taxon>
        <taxon>Laodelphax</taxon>
    </lineage>
</organism>
<evidence type="ECO:0000256" key="1">
    <source>
        <dbReference type="SAM" id="MobiDB-lite"/>
    </source>
</evidence>
<dbReference type="EMBL" id="QKKF02026398">
    <property type="protein sequence ID" value="RZF36449.1"/>
    <property type="molecule type" value="Genomic_DNA"/>
</dbReference>
<feature type="region of interest" description="Disordered" evidence="1">
    <location>
        <begin position="53"/>
        <end position="93"/>
    </location>
</feature>
<evidence type="ECO:0000313" key="3">
    <source>
        <dbReference type="Proteomes" id="UP000291343"/>
    </source>
</evidence>
<feature type="compositionally biased region" description="Basic residues" evidence="1">
    <location>
        <begin position="68"/>
        <end position="78"/>
    </location>
</feature>
<dbReference type="InParanoid" id="A0A482WS54"/>
<dbReference type="Proteomes" id="UP000291343">
    <property type="component" value="Unassembled WGS sequence"/>
</dbReference>
<evidence type="ECO:0000313" key="2">
    <source>
        <dbReference type="EMBL" id="RZF36449.1"/>
    </source>
</evidence>
<accession>A0A482WS54</accession>
<gene>
    <name evidence="2" type="ORF">LSTR_LSTR009545</name>
</gene>
<dbReference type="AlphaFoldDB" id="A0A482WS54"/>